<proteinExistence type="predicted"/>
<dbReference type="AlphaFoldDB" id="A0A7D4QAS2"/>
<dbReference type="Proteomes" id="UP000501003">
    <property type="component" value="Chromosome"/>
</dbReference>
<name>A0A7D4QAS2_9MICO</name>
<dbReference type="RefSeq" id="WP_173493009.1">
    <property type="nucleotide sequence ID" value="NZ_CP054056.1"/>
</dbReference>
<reference evidence="1 2" key="1">
    <citation type="submission" date="2020-05" db="EMBL/GenBank/DDBJ databases">
        <title>Aquirufa sp. strain 15G-AUS-rot a new Aquirufa species.</title>
        <authorList>
            <person name="Pitt A."/>
            <person name="Hahn M.W."/>
        </authorList>
    </citation>
    <scope>NUCLEOTIDE SEQUENCE [LARGE SCALE GENOMIC DNA]</scope>
    <source>
        <strain evidence="1 2">15G-AUS-rot</strain>
    </source>
</reference>
<organism evidence="1 2">
    <name type="scientific">Aquiluna borgnonia</name>
    <dbReference type="NCBI Taxonomy" id="2499157"/>
    <lineage>
        <taxon>Bacteria</taxon>
        <taxon>Bacillati</taxon>
        <taxon>Actinomycetota</taxon>
        <taxon>Actinomycetes</taxon>
        <taxon>Micrococcales</taxon>
        <taxon>Microbacteriaceae</taxon>
        <taxon>Luna cluster</taxon>
        <taxon>Luna-1 subcluster</taxon>
        <taxon>Aquiluna</taxon>
    </lineage>
</organism>
<gene>
    <name evidence="1" type="ORF">HRU87_00400</name>
</gene>
<evidence type="ECO:0000313" key="1">
    <source>
        <dbReference type="EMBL" id="QKJ24710.1"/>
    </source>
</evidence>
<dbReference type="KEGG" id="aqg:HRU87_00400"/>
<protein>
    <submittedName>
        <fullName evidence="1">CopG family transcriptional regulator</fullName>
    </submittedName>
</protein>
<accession>A0A7D4QAS2</accession>
<evidence type="ECO:0000313" key="2">
    <source>
        <dbReference type="Proteomes" id="UP000501003"/>
    </source>
</evidence>
<dbReference type="EMBL" id="CP054056">
    <property type="protein sequence ID" value="QKJ24710.1"/>
    <property type="molecule type" value="Genomic_DNA"/>
</dbReference>
<keyword evidence="2" id="KW-1185">Reference proteome</keyword>
<sequence>MAMTLRLSESQDELLTKIAQELNCSKHQAVIRALEAFDAKAHREKQIEYITKLVLERDKELLERLADA</sequence>